<name>A0A0G1IHX8_9BACT</name>
<protein>
    <submittedName>
        <fullName evidence="2">Uncharacterized protein</fullName>
    </submittedName>
</protein>
<evidence type="ECO:0000313" key="3">
    <source>
        <dbReference type="Proteomes" id="UP000034087"/>
    </source>
</evidence>
<sequence length="44" mass="4893">MNKIVFSKRITLALLGLAILVVGLIVAIFLTGKQQELRQRAERA</sequence>
<proteinExistence type="predicted"/>
<dbReference type="AlphaFoldDB" id="A0A0G1IHX8"/>
<accession>A0A0G1IHX8</accession>
<evidence type="ECO:0000313" key="2">
    <source>
        <dbReference type="EMBL" id="KKT58971.1"/>
    </source>
</evidence>
<feature type="non-terminal residue" evidence="2">
    <location>
        <position position="44"/>
    </location>
</feature>
<reference evidence="2 3" key="1">
    <citation type="journal article" date="2015" name="Nature">
        <title>rRNA introns, odd ribosomes, and small enigmatic genomes across a large radiation of phyla.</title>
        <authorList>
            <person name="Brown C.T."/>
            <person name="Hug L.A."/>
            <person name="Thomas B.C."/>
            <person name="Sharon I."/>
            <person name="Castelle C.J."/>
            <person name="Singh A."/>
            <person name="Wilkins M.J."/>
            <person name="Williams K.H."/>
            <person name="Banfield J.F."/>
        </authorList>
    </citation>
    <scope>NUCLEOTIDE SEQUENCE [LARGE SCALE GENOMIC DNA]</scope>
</reference>
<keyword evidence="1" id="KW-0812">Transmembrane</keyword>
<dbReference type="Proteomes" id="UP000034087">
    <property type="component" value="Unassembled WGS sequence"/>
</dbReference>
<organism evidence="2 3">
    <name type="scientific">Candidatus Giovannonibacteria bacterium GW2011_GWA1_44_25</name>
    <dbReference type="NCBI Taxonomy" id="1618645"/>
    <lineage>
        <taxon>Bacteria</taxon>
        <taxon>Candidatus Giovannoniibacteriota</taxon>
    </lineage>
</organism>
<feature type="transmembrane region" description="Helical" evidence="1">
    <location>
        <begin position="12"/>
        <end position="30"/>
    </location>
</feature>
<dbReference type="EMBL" id="LCIR01000027">
    <property type="protein sequence ID" value="KKT58971.1"/>
    <property type="molecule type" value="Genomic_DNA"/>
</dbReference>
<gene>
    <name evidence="2" type="ORF">UW53_C0027G0001</name>
</gene>
<keyword evidence="1" id="KW-1133">Transmembrane helix</keyword>
<keyword evidence="1" id="KW-0472">Membrane</keyword>
<evidence type="ECO:0000256" key="1">
    <source>
        <dbReference type="SAM" id="Phobius"/>
    </source>
</evidence>
<comment type="caution">
    <text evidence="2">The sequence shown here is derived from an EMBL/GenBank/DDBJ whole genome shotgun (WGS) entry which is preliminary data.</text>
</comment>